<dbReference type="Gene3D" id="3.30.300.30">
    <property type="match status" value="1"/>
</dbReference>
<evidence type="ECO:0000313" key="7">
    <source>
        <dbReference type="EMBL" id="MFB9777577.1"/>
    </source>
</evidence>
<keyword evidence="4" id="KW-0443">Lipid metabolism</keyword>
<protein>
    <submittedName>
        <fullName evidence="7">Long-chain-fatty-acid--CoA ligase</fullName>
        <ecNumber evidence="7">6.2.1.3</ecNumber>
    </submittedName>
</protein>
<dbReference type="SUPFAM" id="SSF56801">
    <property type="entry name" value="Acetyl-CoA synthetase-like"/>
    <property type="match status" value="1"/>
</dbReference>
<evidence type="ECO:0000256" key="2">
    <source>
        <dbReference type="ARBA" id="ARBA00022598"/>
    </source>
</evidence>
<evidence type="ECO:0000259" key="5">
    <source>
        <dbReference type="Pfam" id="PF00501"/>
    </source>
</evidence>
<name>A0ABV5X6I7_9MICO</name>
<evidence type="ECO:0000256" key="1">
    <source>
        <dbReference type="ARBA" id="ARBA00006432"/>
    </source>
</evidence>
<sequence length="549" mass="60342">MLTGNRSTMGDDYQLNLTTFLRHANRTFSDAPVTYHDLAGQWHQSDYGEEYGRISQLAHALDELGIGAGSTVGVMDWNSRRHFELYFGVPCVAATMLQLNLRLAVPDLAYVVNHSQTDWVFVGESLLPLAEAFAPSTYVKGWVVLTDKPLSEIETSLENVYSYEELISGKPTDYDWQVIDENTAAYAGYTTGTTGKPKGVFYSHRGMYLHTMASLAALQVDYTDVVMPITPMFHVISWGFPQTALAAGAGVVLPGRFAATDITPVAEGFTRFGVTVANAAPALLTPLFEHFKALDTPPDLSRTRVVSGASEPPLALLKGLTDLTGVKVIHAYGATETTPLVTVNWHLKPAMELSEDEVWDLQRYQGLPVSGIDVKIVDPAGAEVPAGEQGEVLFRGPWITSSYHNLDDSAERFMNGWWRSGDAGLLTEEGYLKLTDRLKDVIKSGGEWISSIDMENALLDHPQVAEAAVIAVPDPKWDERPVAYVVAREGGVTKDSVLEVLSDRFAKWQLPDDVIFCEELPRTSVGKLDKKLLRSQHQQQVAEVPGLRS</sequence>
<reference evidence="7 8" key="1">
    <citation type="submission" date="2024-09" db="EMBL/GenBank/DDBJ databases">
        <authorList>
            <person name="Sun Q."/>
            <person name="Mori K."/>
        </authorList>
    </citation>
    <scope>NUCLEOTIDE SEQUENCE [LARGE SCALE GENOMIC DNA]</scope>
    <source>
        <strain evidence="7 8">JCM 11683</strain>
    </source>
</reference>
<dbReference type="Gene3D" id="3.40.50.12780">
    <property type="entry name" value="N-terminal domain of ligase-like"/>
    <property type="match status" value="1"/>
</dbReference>
<comment type="similarity">
    <text evidence="1">Belongs to the ATP-dependent AMP-binding enzyme family.</text>
</comment>
<dbReference type="Pfam" id="PF00501">
    <property type="entry name" value="AMP-binding"/>
    <property type="match status" value="1"/>
</dbReference>
<evidence type="ECO:0000313" key="8">
    <source>
        <dbReference type="Proteomes" id="UP001589707"/>
    </source>
</evidence>
<gene>
    <name evidence="7" type="ORF">ACFFN1_14450</name>
</gene>
<keyword evidence="8" id="KW-1185">Reference proteome</keyword>
<dbReference type="NCBIfam" id="NF004837">
    <property type="entry name" value="PRK06187.1"/>
    <property type="match status" value="1"/>
</dbReference>
<evidence type="ECO:0000256" key="4">
    <source>
        <dbReference type="ARBA" id="ARBA00023098"/>
    </source>
</evidence>
<dbReference type="EMBL" id="JBHMAU010000124">
    <property type="protein sequence ID" value="MFB9777577.1"/>
    <property type="molecule type" value="Genomic_DNA"/>
</dbReference>
<dbReference type="GO" id="GO:0004467">
    <property type="term" value="F:long-chain fatty acid-CoA ligase activity"/>
    <property type="evidence" value="ECO:0007669"/>
    <property type="project" value="UniProtKB-EC"/>
</dbReference>
<dbReference type="Proteomes" id="UP001589707">
    <property type="component" value="Unassembled WGS sequence"/>
</dbReference>
<evidence type="ECO:0000256" key="3">
    <source>
        <dbReference type="ARBA" id="ARBA00022832"/>
    </source>
</evidence>
<keyword evidence="2 7" id="KW-0436">Ligase</keyword>
<dbReference type="Pfam" id="PF13193">
    <property type="entry name" value="AMP-binding_C"/>
    <property type="match status" value="1"/>
</dbReference>
<dbReference type="InterPro" id="IPR025110">
    <property type="entry name" value="AMP-bd_C"/>
</dbReference>
<dbReference type="InterPro" id="IPR045851">
    <property type="entry name" value="AMP-bd_C_sf"/>
</dbReference>
<proteinExistence type="inferred from homology"/>
<dbReference type="EC" id="6.2.1.3" evidence="7"/>
<dbReference type="InterPro" id="IPR042099">
    <property type="entry name" value="ANL_N_sf"/>
</dbReference>
<accession>A0ABV5X6I7</accession>
<dbReference type="RefSeq" id="WP_376841552.1">
    <property type="nucleotide sequence ID" value="NZ_JBHMAU010000124.1"/>
</dbReference>
<dbReference type="PANTHER" id="PTHR43859">
    <property type="entry name" value="ACYL-ACTIVATING ENZYME"/>
    <property type="match status" value="1"/>
</dbReference>
<dbReference type="InterPro" id="IPR000873">
    <property type="entry name" value="AMP-dep_synth/lig_dom"/>
</dbReference>
<keyword evidence="3" id="KW-0276">Fatty acid metabolism</keyword>
<organism evidence="7 8">
    <name type="scientific">Brevibacterium otitidis</name>
    <dbReference type="NCBI Taxonomy" id="53364"/>
    <lineage>
        <taxon>Bacteria</taxon>
        <taxon>Bacillati</taxon>
        <taxon>Actinomycetota</taxon>
        <taxon>Actinomycetes</taxon>
        <taxon>Micrococcales</taxon>
        <taxon>Brevibacteriaceae</taxon>
        <taxon>Brevibacterium</taxon>
    </lineage>
</organism>
<feature type="domain" description="AMP-dependent synthetase/ligase" evidence="5">
    <location>
        <begin position="23"/>
        <end position="404"/>
    </location>
</feature>
<comment type="caution">
    <text evidence="7">The sequence shown here is derived from an EMBL/GenBank/DDBJ whole genome shotgun (WGS) entry which is preliminary data.</text>
</comment>
<evidence type="ECO:0000259" key="6">
    <source>
        <dbReference type="Pfam" id="PF13193"/>
    </source>
</evidence>
<feature type="domain" description="AMP-binding enzyme C-terminal" evidence="6">
    <location>
        <begin position="454"/>
        <end position="527"/>
    </location>
</feature>
<dbReference type="PANTHER" id="PTHR43859:SF4">
    <property type="entry name" value="BUTANOATE--COA LIGASE AAE1-RELATED"/>
    <property type="match status" value="1"/>
</dbReference>